<dbReference type="PANTHER" id="PTHR19969">
    <property type="entry name" value="SH2-SH3 ADAPTOR PROTEIN-RELATED"/>
    <property type="match status" value="1"/>
</dbReference>
<dbReference type="PANTHER" id="PTHR19969:SF15">
    <property type="entry name" value="SRC-LIKE-ADAPTER 2 ISOFORM X1"/>
    <property type="match status" value="1"/>
</dbReference>
<accession>A0A8B8F9J4</accession>
<dbReference type="GeneID" id="112681001"/>
<dbReference type="SUPFAM" id="SSF55550">
    <property type="entry name" value="SH2 domain"/>
    <property type="match status" value="1"/>
</dbReference>
<dbReference type="GO" id="GO:0035591">
    <property type="term" value="F:signaling adaptor activity"/>
    <property type="evidence" value="ECO:0007669"/>
    <property type="project" value="TreeGrafter"/>
</dbReference>
<name>A0A8B8F9J4_9HEMI</name>
<evidence type="ECO:0000259" key="3">
    <source>
        <dbReference type="PROSITE" id="PS50001"/>
    </source>
</evidence>
<feature type="domain" description="SH2" evidence="3">
    <location>
        <begin position="1"/>
        <end position="83"/>
    </location>
</feature>
<dbReference type="RefSeq" id="XP_025407052.1">
    <property type="nucleotide sequence ID" value="XM_025551267.1"/>
</dbReference>
<dbReference type="PRINTS" id="PR00401">
    <property type="entry name" value="SH2DOMAIN"/>
</dbReference>
<dbReference type="SMART" id="SM00252">
    <property type="entry name" value="SH2"/>
    <property type="match status" value="1"/>
</dbReference>
<dbReference type="PROSITE" id="PS50001">
    <property type="entry name" value="SH2"/>
    <property type="match status" value="1"/>
</dbReference>
<keyword evidence="1 2" id="KW-0727">SH2 domain</keyword>
<dbReference type="OrthoDB" id="5914531at2759"/>
<dbReference type="GO" id="GO:0005737">
    <property type="term" value="C:cytoplasm"/>
    <property type="evidence" value="ECO:0007669"/>
    <property type="project" value="TreeGrafter"/>
</dbReference>
<sequence length="93" mass="11177">MYRGRTLVFCKIKRYDAEKLLLLPINDHGAFLIRDSESTRHNYSLSVRHGNTVNHYRIKRLDGRGFLIVRHTFRTLYEFVEYHMYLCKPCVRG</sequence>
<keyword evidence="4" id="KW-1185">Reference proteome</keyword>
<evidence type="ECO:0000313" key="4">
    <source>
        <dbReference type="Proteomes" id="UP000694846"/>
    </source>
</evidence>
<dbReference type="InterPro" id="IPR036860">
    <property type="entry name" value="SH2_dom_sf"/>
</dbReference>
<reference evidence="5" key="1">
    <citation type="submission" date="2025-08" db="UniProtKB">
        <authorList>
            <consortium name="RefSeq"/>
        </authorList>
    </citation>
    <scope>IDENTIFICATION</scope>
    <source>
        <tissue evidence="5">Whole body</tissue>
    </source>
</reference>
<dbReference type="Gene3D" id="3.30.505.10">
    <property type="entry name" value="SH2 domain"/>
    <property type="match status" value="1"/>
</dbReference>
<evidence type="ECO:0000256" key="1">
    <source>
        <dbReference type="ARBA" id="ARBA00022999"/>
    </source>
</evidence>
<dbReference type="GO" id="GO:0016477">
    <property type="term" value="P:cell migration"/>
    <property type="evidence" value="ECO:0007669"/>
    <property type="project" value="TreeGrafter"/>
</dbReference>
<dbReference type="Pfam" id="PF00017">
    <property type="entry name" value="SH2"/>
    <property type="match status" value="1"/>
</dbReference>
<dbReference type="InterPro" id="IPR000980">
    <property type="entry name" value="SH2"/>
</dbReference>
<dbReference type="InterPro" id="IPR051184">
    <property type="entry name" value="Tyrosine-phos_adapter"/>
</dbReference>
<evidence type="ECO:0000256" key="2">
    <source>
        <dbReference type="PROSITE-ProRule" id="PRU00191"/>
    </source>
</evidence>
<evidence type="ECO:0000313" key="5">
    <source>
        <dbReference type="RefSeq" id="XP_025407052.1"/>
    </source>
</evidence>
<dbReference type="AlphaFoldDB" id="A0A8B8F9J4"/>
<dbReference type="GO" id="GO:0030971">
    <property type="term" value="F:receptor tyrosine kinase binding"/>
    <property type="evidence" value="ECO:0007669"/>
    <property type="project" value="TreeGrafter"/>
</dbReference>
<gene>
    <name evidence="5" type="primary">LOC112681001</name>
</gene>
<proteinExistence type="predicted"/>
<dbReference type="GO" id="GO:0007167">
    <property type="term" value="P:enzyme-linked receptor protein signaling pathway"/>
    <property type="evidence" value="ECO:0007669"/>
    <property type="project" value="TreeGrafter"/>
</dbReference>
<protein>
    <submittedName>
        <fullName evidence="5">Tyrosine-protein kinase Src42A-like</fullName>
    </submittedName>
</protein>
<dbReference type="Proteomes" id="UP000694846">
    <property type="component" value="Unplaced"/>
</dbReference>
<organism evidence="4 5">
    <name type="scientific">Sipha flava</name>
    <name type="common">yellow sugarcane aphid</name>
    <dbReference type="NCBI Taxonomy" id="143950"/>
    <lineage>
        <taxon>Eukaryota</taxon>
        <taxon>Metazoa</taxon>
        <taxon>Ecdysozoa</taxon>
        <taxon>Arthropoda</taxon>
        <taxon>Hexapoda</taxon>
        <taxon>Insecta</taxon>
        <taxon>Pterygota</taxon>
        <taxon>Neoptera</taxon>
        <taxon>Paraneoptera</taxon>
        <taxon>Hemiptera</taxon>
        <taxon>Sternorrhyncha</taxon>
        <taxon>Aphidomorpha</taxon>
        <taxon>Aphidoidea</taxon>
        <taxon>Aphididae</taxon>
        <taxon>Sipha</taxon>
    </lineage>
</organism>